<dbReference type="CDD" id="cd06849">
    <property type="entry name" value="lipoyl_domain"/>
    <property type="match status" value="1"/>
</dbReference>
<evidence type="ECO:0000256" key="2">
    <source>
        <dbReference type="ARBA" id="ARBA00007317"/>
    </source>
</evidence>
<dbReference type="EMBL" id="CP088295">
    <property type="protein sequence ID" value="UUY02690.1"/>
    <property type="molecule type" value="Genomic_DNA"/>
</dbReference>
<dbReference type="EC" id="2.3.1.-" evidence="6"/>
<evidence type="ECO:0000256" key="7">
    <source>
        <dbReference type="SAM" id="MobiDB-lite"/>
    </source>
</evidence>
<feature type="region of interest" description="Disordered" evidence="7">
    <location>
        <begin position="96"/>
        <end position="124"/>
    </location>
</feature>
<keyword evidence="4 6" id="KW-0450">Lipoyl</keyword>
<sequence length="401" mass="41963">MGEFLMPTLGADMTEGKIVTWLVAPGDEVHHGDIVATVDTSKAEIDVEIFEDGVVEELLVGVGEKVPVGTPLARIAAVGAEPAVVVEAAPPAPVTVPETPAAAPPAPPARPAPPPPPTDGHRPRISPLARRVAADLGVDPEEIAGTGPHGSVVRADVERAAGTTPAPAPKPAPSPPAEPDRATAMRDAIGALMSRSKREIPHYHLALDIDLHLTQRWVTRRNEDLPLPQRLTPAGVLLAATARAAAHHSDMNGHHVDGAFHPADGVHLGVAISLRAGGLLTPAIKDADSLSVDELMERLRDVVHRARTGGLRASELAAPTLTVTDLGDRGVDLVHGVIYPPQVALVGFGAVRSRPWADGDALAVRPVVTATLAADHRVSDGHRGALFLREIDRLVQTPEEL</sequence>
<keyword evidence="3 6" id="KW-0808">Transferase</keyword>
<dbReference type="PANTHER" id="PTHR43178:SF5">
    <property type="entry name" value="LIPOAMIDE ACYLTRANSFERASE COMPONENT OF BRANCHED-CHAIN ALPHA-KETO ACID DEHYDROGENASE COMPLEX, MITOCHONDRIAL"/>
    <property type="match status" value="1"/>
</dbReference>
<dbReference type="InterPro" id="IPR000089">
    <property type="entry name" value="Biotin_lipoyl"/>
</dbReference>
<protein>
    <recommendedName>
        <fullName evidence="6">Dihydrolipoamide acetyltransferase component of pyruvate dehydrogenase complex</fullName>
        <ecNumber evidence="6">2.3.1.-</ecNumber>
    </recommendedName>
</protein>
<dbReference type="Gene3D" id="4.10.320.10">
    <property type="entry name" value="E3-binding domain"/>
    <property type="match status" value="1"/>
</dbReference>
<dbReference type="InterPro" id="IPR050743">
    <property type="entry name" value="2-oxoacid_DH_E2_comp"/>
</dbReference>
<accession>A0ABY5PE16</accession>
<evidence type="ECO:0000256" key="6">
    <source>
        <dbReference type="RuleBase" id="RU003423"/>
    </source>
</evidence>
<feature type="domain" description="Peripheral subunit-binding (PSBD)" evidence="9">
    <location>
        <begin position="124"/>
        <end position="161"/>
    </location>
</feature>
<gene>
    <name evidence="10" type="ORF">LRS13_18655</name>
</gene>
<evidence type="ECO:0000256" key="1">
    <source>
        <dbReference type="ARBA" id="ARBA00001938"/>
    </source>
</evidence>
<evidence type="ECO:0000313" key="10">
    <source>
        <dbReference type="EMBL" id="UUY02690.1"/>
    </source>
</evidence>
<feature type="domain" description="Lipoyl-binding" evidence="8">
    <location>
        <begin position="1"/>
        <end position="76"/>
    </location>
</feature>
<evidence type="ECO:0000256" key="3">
    <source>
        <dbReference type="ARBA" id="ARBA00022679"/>
    </source>
</evidence>
<comment type="cofactor">
    <cofactor evidence="1 6">
        <name>(R)-lipoate</name>
        <dbReference type="ChEBI" id="CHEBI:83088"/>
    </cofactor>
</comment>
<comment type="similarity">
    <text evidence="2 6">Belongs to the 2-oxoacid dehydrogenase family.</text>
</comment>
<feature type="region of interest" description="Disordered" evidence="7">
    <location>
        <begin position="160"/>
        <end position="181"/>
    </location>
</feature>
<dbReference type="PANTHER" id="PTHR43178">
    <property type="entry name" value="DIHYDROLIPOAMIDE ACETYLTRANSFERASE COMPONENT OF PYRUVATE DEHYDROGENASE COMPLEX"/>
    <property type="match status" value="1"/>
</dbReference>
<dbReference type="InterPro" id="IPR001078">
    <property type="entry name" value="2-oxoacid_DH_actylTfrase"/>
</dbReference>
<evidence type="ECO:0000256" key="4">
    <source>
        <dbReference type="ARBA" id="ARBA00022823"/>
    </source>
</evidence>
<dbReference type="SUPFAM" id="SSF51230">
    <property type="entry name" value="Single hybrid motif"/>
    <property type="match status" value="1"/>
</dbReference>
<feature type="compositionally biased region" description="Pro residues" evidence="7">
    <location>
        <begin position="166"/>
        <end position="177"/>
    </location>
</feature>
<proteinExistence type="inferred from homology"/>
<dbReference type="Gene3D" id="3.30.559.10">
    <property type="entry name" value="Chloramphenicol acetyltransferase-like domain"/>
    <property type="match status" value="1"/>
</dbReference>
<dbReference type="PROSITE" id="PS50968">
    <property type="entry name" value="BIOTINYL_LIPOYL"/>
    <property type="match status" value="1"/>
</dbReference>
<dbReference type="InterPro" id="IPR023213">
    <property type="entry name" value="CAT-like_dom_sf"/>
</dbReference>
<dbReference type="Pfam" id="PF02817">
    <property type="entry name" value="E3_binding"/>
    <property type="match status" value="1"/>
</dbReference>
<dbReference type="Pfam" id="PF00198">
    <property type="entry name" value="2-oxoacid_dh"/>
    <property type="match status" value="1"/>
</dbReference>
<dbReference type="Gene3D" id="2.40.50.100">
    <property type="match status" value="1"/>
</dbReference>
<dbReference type="Pfam" id="PF00364">
    <property type="entry name" value="Biotin_lipoyl"/>
    <property type="match status" value="1"/>
</dbReference>
<dbReference type="InterPro" id="IPR036625">
    <property type="entry name" value="E3-bd_dom_sf"/>
</dbReference>
<reference evidence="11" key="1">
    <citation type="submission" date="2021-11" db="EMBL/GenBank/DDBJ databases">
        <title>Cultivation dependent microbiological survey of springs from the worlds oldest radium mine currently devoted to the extraction of radon-saturated water.</title>
        <authorList>
            <person name="Kapinusova G."/>
            <person name="Smrhova T."/>
            <person name="Strejcek M."/>
            <person name="Suman J."/>
            <person name="Jani K."/>
            <person name="Pajer P."/>
            <person name="Uhlik O."/>
        </authorList>
    </citation>
    <scope>NUCLEOTIDE SEQUENCE [LARGE SCALE GENOMIC DNA]</scope>
    <source>
        <strain evidence="11">J379</strain>
    </source>
</reference>
<dbReference type="SUPFAM" id="SSF47005">
    <property type="entry name" value="Peripheral subunit-binding domain of 2-oxo acid dehydrogenase complex"/>
    <property type="match status" value="1"/>
</dbReference>
<dbReference type="InterPro" id="IPR004167">
    <property type="entry name" value="PSBD"/>
</dbReference>
<feature type="compositionally biased region" description="Pro residues" evidence="7">
    <location>
        <begin position="102"/>
        <end position="118"/>
    </location>
</feature>
<evidence type="ECO:0000256" key="5">
    <source>
        <dbReference type="ARBA" id="ARBA00023315"/>
    </source>
</evidence>
<evidence type="ECO:0000259" key="9">
    <source>
        <dbReference type="PROSITE" id="PS51826"/>
    </source>
</evidence>
<name>A0ABY5PE16_9ACTN</name>
<keyword evidence="5 6" id="KW-0012">Acyltransferase</keyword>
<dbReference type="InterPro" id="IPR011053">
    <property type="entry name" value="Single_hybrid_motif"/>
</dbReference>
<dbReference type="Proteomes" id="UP001058860">
    <property type="component" value="Chromosome"/>
</dbReference>
<organism evidence="10 11">
    <name type="scientific">Svornostia abyssi</name>
    <dbReference type="NCBI Taxonomy" id="2898438"/>
    <lineage>
        <taxon>Bacteria</taxon>
        <taxon>Bacillati</taxon>
        <taxon>Actinomycetota</taxon>
        <taxon>Thermoleophilia</taxon>
        <taxon>Solirubrobacterales</taxon>
        <taxon>Baekduiaceae</taxon>
        <taxon>Svornostia</taxon>
    </lineage>
</organism>
<dbReference type="PROSITE" id="PS51826">
    <property type="entry name" value="PSBD"/>
    <property type="match status" value="1"/>
</dbReference>
<keyword evidence="11" id="KW-1185">Reference proteome</keyword>
<dbReference type="SUPFAM" id="SSF52777">
    <property type="entry name" value="CoA-dependent acyltransferases"/>
    <property type="match status" value="1"/>
</dbReference>
<dbReference type="RefSeq" id="WP_353863214.1">
    <property type="nucleotide sequence ID" value="NZ_CP088295.1"/>
</dbReference>
<evidence type="ECO:0000313" key="11">
    <source>
        <dbReference type="Proteomes" id="UP001058860"/>
    </source>
</evidence>
<evidence type="ECO:0000259" key="8">
    <source>
        <dbReference type="PROSITE" id="PS50968"/>
    </source>
</evidence>